<feature type="region of interest" description="Disordered" evidence="1">
    <location>
        <begin position="162"/>
        <end position="187"/>
    </location>
</feature>
<evidence type="ECO:0000313" key="3">
    <source>
        <dbReference type="Proteomes" id="UP001432027"/>
    </source>
</evidence>
<sequence length="187" mass="21650">TRRSLLSRAMEIQSDVPTSNESIEKVLYHTQEFSDKFFKNLEDRTLRFHVRMASQVNIIESQRKLVELLRKVKRQRERNEKMSSKANSPIVTKQKSKSPQQYYGSLELKCTVEDVLKDLSVLKNFGQTRKYLPEVKIPHIFDHFTSVLDGLEKGLKEMNIPDSEVAGNIDSPSDFSTDPSGHSHKRR</sequence>
<name>A0AAV5T272_9BILA</name>
<gene>
    <name evidence="2" type="ORF">PENTCL1PPCAC_11578</name>
</gene>
<dbReference type="AlphaFoldDB" id="A0AAV5T272"/>
<organism evidence="2 3">
    <name type="scientific">Pristionchus entomophagus</name>
    <dbReference type="NCBI Taxonomy" id="358040"/>
    <lineage>
        <taxon>Eukaryota</taxon>
        <taxon>Metazoa</taxon>
        <taxon>Ecdysozoa</taxon>
        <taxon>Nematoda</taxon>
        <taxon>Chromadorea</taxon>
        <taxon>Rhabditida</taxon>
        <taxon>Rhabditina</taxon>
        <taxon>Diplogasteromorpha</taxon>
        <taxon>Diplogasteroidea</taxon>
        <taxon>Neodiplogasteridae</taxon>
        <taxon>Pristionchus</taxon>
    </lineage>
</organism>
<evidence type="ECO:0000256" key="1">
    <source>
        <dbReference type="SAM" id="MobiDB-lite"/>
    </source>
</evidence>
<dbReference type="Proteomes" id="UP001432027">
    <property type="component" value="Unassembled WGS sequence"/>
</dbReference>
<dbReference type="EMBL" id="BTSX01000003">
    <property type="protein sequence ID" value="GMS89403.1"/>
    <property type="molecule type" value="Genomic_DNA"/>
</dbReference>
<feature type="region of interest" description="Disordered" evidence="1">
    <location>
        <begin position="76"/>
        <end position="96"/>
    </location>
</feature>
<evidence type="ECO:0000313" key="2">
    <source>
        <dbReference type="EMBL" id="GMS89403.1"/>
    </source>
</evidence>
<reference evidence="2" key="1">
    <citation type="submission" date="2023-10" db="EMBL/GenBank/DDBJ databases">
        <title>Genome assembly of Pristionchus species.</title>
        <authorList>
            <person name="Yoshida K."/>
            <person name="Sommer R.J."/>
        </authorList>
    </citation>
    <scope>NUCLEOTIDE SEQUENCE</scope>
    <source>
        <strain evidence="2">RS0144</strain>
    </source>
</reference>
<comment type="caution">
    <text evidence="2">The sequence shown here is derived from an EMBL/GenBank/DDBJ whole genome shotgun (WGS) entry which is preliminary data.</text>
</comment>
<feature type="compositionally biased region" description="Polar residues" evidence="1">
    <location>
        <begin position="170"/>
        <end position="180"/>
    </location>
</feature>
<feature type="compositionally biased region" description="Polar residues" evidence="1">
    <location>
        <begin position="84"/>
        <end position="96"/>
    </location>
</feature>
<feature type="non-terminal residue" evidence="2">
    <location>
        <position position="1"/>
    </location>
</feature>
<keyword evidence="3" id="KW-1185">Reference proteome</keyword>
<proteinExistence type="predicted"/>
<accession>A0AAV5T272</accession>
<protein>
    <submittedName>
        <fullName evidence="2">Uncharacterized protein</fullName>
    </submittedName>
</protein>